<dbReference type="VEuPathDB" id="FungiDB:D8B26_005002"/>
<evidence type="ECO:0000313" key="1">
    <source>
        <dbReference type="EMBL" id="EFW18158.1"/>
    </source>
</evidence>
<reference evidence="2" key="1">
    <citation type="journal article" date="2010" name="Genome Res.">
        <title>Population genomic sequencing of Coccidioides fungi reveals recent hybridization and transposon control.</title>
        <authorList>
            <person name="Neafsey D.E."/>
            <person name="Barker B.M."/>
            <person name="Sharpton T.J."/>
            <person name="Stajich J.E."/>
            <person name="Park D.J."/>
            <person name="Whiston E."/>
            <person name="Hung C.-Y."/>
            <person name="McMahan C."/>
            <person name="White J."/>
            <person name="Sykes S."/>
            <person name="Heiman D."/>
            <person name="Young S."/>
            <person name="Zeng Q."/>
            <person name="Abouelleil A."/>
            <person name="Aftuck L."/>
            <person name="Bessette D."/>
            <person name="Brown A."/>
            <person name="FitzGerald M."/>
            <person name="Lui A."/>
            <person name="Macdonald J.P."/>
            <person name="Priest M."/>
            <person name="Orbach M.J."/>
            <person name="Galgiani J.N."/>
            <person name="Kirkland T.N."/>
            <person name="Cole G.T."/>
            <person name="Birren B.W."/>
            <person name="Henn M.R."/>
            <person name="Taylor J.W."/>
            <person name="Rounsley S.D."/>
        </authorList>
    </citation>
    <scope>NUCLEOTIDE SEQUENCE [LARGE SCALE GENOMIC DNA]</scope>
    <source>
        <strain evidence="2">RMSCC 757 / Silveira</strain>
    </source>
</reference>
<accession>E9D5G4</accession>
<dbReference type="EMBL" id="GL636492">
    <property type="protein sequence ID" value="EFW18158.1"/>
    <property type="molecule type" value="Genomic_DNA"/>
</dbReference>
<proteinExistence type="predicted"/>
<gene>
    <name evidence="1" type="ORF">CPSG_04844</name>
</gene>
<dbReference type="VEuPathDB" id="FungiDB:CPSG_04844"/>
<sequence>MSLDYDIHVSWELKAVFLCKKYESDGPEEAMLKILILEWEVNGEPASKFGKQEEDALRTLTQHRCSSTPHFIAAKREIQDGNMLMPGGYIHYILMTKVDGVRFDSVQHFSDEQIHAMQEAFTEAWFESSACQVVPHDERLHNLLWDMGTLKCCKVMISYRTYSLIHNSVVLLTCGSV</sequence>
<protein>
    <submittedName>
        <fullName evidence="1">Predicted protein</fullName>
    </submittedName>
</protein>
<keyword evidence="2" id="KW-1185">Reference proteome</keyword>
<dbReference type="HOGENOM" id="CLU_1517739_0_0_1"/>
<reference evidence="2" key="2">
    <citation type="submission" date="2010-03" db="EMBL/GenBank/DDBJ databases">
        <title>The genome sequence of Coccidioides posadasii strain Silveira.</title>
        <authorList>
            <consortium name="The Broad Institute Genome Sequencing Center for Infectious Disease"/>
            <person name="Neafsey D."/>
            <person name="Orbach M."/>
            <person name="Henn M.R."/>
            <person name="Cole G.T."/>
            <person name="Galgiani J."/>
            <person name="Gardner M.J."/>
            <person name="Kirkland T.N."/>
            <person name="Taylor J.W."/>
            <person name="Young S.K."/>
            <person name="Zeng Q."/>
            <person name="Koehrsen M."/>
            <person name="Alvarado L."/>
            <person name="Berlin A."/>
            <person name="Borenstein D."/>
            <person name="Chapman S.B."/>
            <person name="Chen Z."/>
            <person name="Engels R."/>
            <person name="Freedman E."/>
            <person name="Gellesch M."/>
            <person name="Goldberg J."/>
            <person name="Griggs A."/>
            <person name="Gujja S."/>
            <person name="Heilman E."/>
            <person name="Heiman D."/>
            <person name="Howarth C."/>
            <person name="Jen D."/>
            <person name="Larson L."/>
            <person name="Mehta T."/>
            <person name="Neiman D."/>
            <person name="Park D."/>
            <person name="Pearson M."/>
            <person name="Richards J."/>
            <person name="Roberts A."/>
            <person name="Saif S."/>
            <person name="Shea T."/>
            <person name="Shenoy N."/>
            <person name="Sisk P."/>
            <person name="Stolte C."/>
            <person name="Sykes S."/>
            <person name="Walk T."/>
            <person name="White J."/>
            <person name="Yandava C."/>
            <person name="Haas B."/>
            <person name="Nusbaum C."/>
            <person name="Birren B."/>
        </authorList>
    </citation>
    <scope>NUCLEOTIDE SEQUENCE [LARGE SCALE GENOMIC DNA]</scope>
    <source>
        <strain evidence="2">RMSCC 757 / Silveira</strain>
    </source>
</reference>
<organism evidence="2">
    <name type="scientific">Coccidioides posadasii (strain RMSCC 757 / Silveira)</name>
    <name type="common">Valley fever fungus</name>
    <dbReference type="NCBI Taxonomy" id="443226"/>
    <lineage>
        <taxon>Eukaryota</taxon>
        <taxon>Fungi</taxon>
        <taxon>Dikarya</taxon>
        <taxon>Ascomycota</taxon>
        <taxon>Pezizomycotina</taxon>
        <taxon>Eurotiomycetes</taxon>
        <taxon>Eurotiomycetidae</taxon>
        <taxon>Onygenales</taxon>
        <taxon>Onygenaceae</taxon>
        <taxon>Coccidioides</taxon>
    </lineage>
</organism>
<dbReference type="Proteomes" id="UP000002497">
    <property type="component" value="Unassembled WGS sequence"/>
</dbReference>
<evidence type="ECO:0000313" key="2">
    <source>
        <dbReference type="Proteomes" id="UP000002497"/>
    </source>
</evidence>
<name>E9D5G4_COCPS</name>
<dbReference type="AlphaFoldDB" id="E9D5G4"/>